<dbReference type="RefSeq" id="WP_095446304.1">
    <property type="nucleotide sequence ID" value="NZ_CP022604.1"/>
</dbReference>
<dbReference type="EMBL" id="CP022604">
    <property type="protein sequence ID" value="ASV86409.1"/>
    <property type="molecule type" value="Genomic_DNA"/>
</dbReference>
<evidence type="ECO:0000313" key="2">
    <source>
        <dbReference type="EMBL" id="ASV86409.1"/>
    </source>
</evidence>
<dbReference type="KEGG" id="och:CES85_0679"/>
<reference evidence="2 3" key="1">
    <citation type="submission" date="2017-07" db="EMBL/GenBank/DDBJ databases">
        <title>Phylogenetic study on the rhizospheric bacterium Ochrobactrum sp. A44.</title>
        <authorList>
            <person name="Krzyzanowska D.M."/>
            <person name="Ossowicki A."/>
            <person name="Rajewska M."/>
            <person name="Maciag T."/>
            <person name="Kaczynski Z."/>
            <person name="Czerwicka M."/>
            <person name="Jafra S."/>
        </authorList>
    </citation>
    <scope>NUCLEOTIDE SEQUENCE [LARGE SCALE GENOMIC DNA]</scope>
    <source>
        <strain evidence="2 3">A44</strain>
    </source>
</reference>
<sequence>MLKWFWPGVTWTAALTSLALWFGAGRVEADIAERTGQALAPYAWTTFDVDGRDVILKGMAPDPESRKVAVKSVQQVNGVGDFSDLTTILQAATPYVFKLTKSGEGIVLSGFIPDNAMRDSIMSAAETAGQGRLVDDEMALARGAQPEFEDRVHFVIDLAKKFSEAEIEISEATFSVKGAALNDATYSELNAVLNAPLPHGLQLSSSNITKP</sequence>
<dbReference type="OrthoDB" id="5525824at2"/>
<proteinExistence type="predicted"/>
<evidence type="ECO:0000313" key="3">
    <source>
        <dbReference type="Proteomes" id="UP000215256"/>
    </source>
</evidence>
<dbReference type="InterPro" id="IPR007055">
    <property type="entry name" value="BON_dom"/>
</dbReference>
<dbReference type="Gene3D" id="3.40.1520.20">
    <property type="match status" value="1"/>
</dbReference>
<dbReference type="AlphaFoldDB" id="A0A248UJG8"/>
<name>A0A248UJG8_9HYPH</name>
<dbReference type="Pfam" id="PF04972">
    <property type="entry name" value="BON"/>
    <property type="match status" value="1"/>
</dbReference>
<accession>A0A248UJG8</accession>
<feature type="domain" description="BON" evidence="1">
    <location>
        <begin position="49"/>
        <end position="81"/>
    </location>
</feature>
<dbReference type="Proteomes" id="UP000215256">
    <property type="component" value="Chromosome 1"/>
</dbReference>
<protein>
    <submittedName>
        <fullName evidence="2">BON domain protein</fullName>
    </submittedName>
</protein>
<organism evidence="2 3">
    <name type="scientific">Ochrobactrum quorumnocens</name>
    <dbReference type="NCBI Taxonomy" id="271865"/>
    <lineage>
        <taxon>Bacteria</taxon>
        <taxon>Pseudomonadati</taxon>
        <taxon>Pseudomonadota</taxon>
        <taxon>Alphaproteobacteria</taxon>
        <taxon>Hyphomicrobiales</taxon>
        <taxon>Brucellaceae</taxon>
        <taxon>Brucella/Ochrobactrum group</taxon>
        <taxon>Ochrobactrum</taxon>
    </lineage>
</organism>
<evidence type="ECO:0000259" key="1">
    <source>
        <dbReference type="Pfam" id="PF04972"/>
    </source>
</evidence>
<gene>
    <name evidence="2" type="ORF">CES85_0679</name>
</gene>